<protein>
    <submittedName>
        <fullName evidence="1">Uncharacterized protein</fullName>
    </submittedName>
</protein>
<dbReference type="AlphaFoldDB" id="A0A9Q0KIX8"/>
<evidence type="ECO:0000313" key="2">
    <source>
        <dbReference type="Proteomes" id="UP001141806"/>
    </source>
</evidence>
<keyword evidence="2" id="KW-1185">Reference proteome</keyword>
<evidence type="ECO:0000313" key="1">
    <source>
        <dbReference type="EMBL" id="KAJ4971508.1"/>
    </source>
</evidence>
<accession>A0A9Q0KIX8</accession>
<sequence>MVEGSLHPTILSNNPNQLQLVELIRQLTEKVLALSNILSPSMATKSKLLSITHPGRSIGFLFPVLDDYKLERKDISCSSSSSPMIVSVSGMNSMEKKGILSASVTSRS</sequence>
<reference evidence="1" key="1">
    <citation type="journal article" date="2023" name="Plant J.">
        <title>The genome of the king protea, Protea cynaroides.</title>
        <authorList>
            <person name="Chang J."/>
            <person name="Duong T.A."/>
            <person name="Schoeman C."/>
            <person name="Ma X."/>
            <person name="Roodt D."/>
            <person name="Barker N."/>
            <person name="Li Z."/>
            <person name="Van de Peer Y."/>
            <person name="Mizrachi E."/>
        </authorList>
    </citation>
    <scope>NUCLEOTIDE SEQUENCE</scope>
    <source>
        <tissue evidence="1">Young leaves</tissue>
    </source>
</reference>
<dbReference type="EMBL" id="JAMYWD010000005">
    <property type="protein sequence ID" value="KAJ4971508.1"/>
    <property type="molecule type" value="Genomic_DNA"/>
</dbReference>
<dbReference type="Proteomes" id="UP001141806">
    <property type="component" value="Unassembled WGS sequence"/>
</dbReference>
<gene>
    <name evidence="1" type="ORF">NE237_004607</name>
</gene>
<name>A0A9Q0KIX8_9MAGN</name>
<proteinExistence type="predicted"/>
<organism evidence="1 2">
    <name type="scientific">Protea cynaroides</name>
    <dbReference type="NCBI Taxonomy" id="273540"/>
    <lineage>
        <taxon>Eukaryota</taxon>
        <taxon>Viridiplantae</taxon>
        <taxon>Streptophyta</taxon>
        <taxon>Embryophyta</taxon>
        <taxon>Tracheophyta</taxon>
        <taxon>Spermatophyta</taxon>
        <taxon>Magnoliopsida</taxon>
        <taxon>Proteales</taxon>
        <taxon>Proteaceae</taxon>
        <taxon>Protea</taxon>
    </lineage>
</organism>
<comment type="caution">
    <text evidence="1">The sequence shown here is derived from an EMBL/GenBank/DDBJ whole genome shotgun (WGS) entry which is preliminary data.</text>
</comment>